<keyword evidence="7" id="KW-1053">Target membrane</keyword>
<sequence length="872" mass="95637">MSVQPSLTAARDKSGKTALHYCAENLTVGCAELLLMVEPGLASVQDEEGYTTLHFAVISGNRTMVRFLVDRGADVSVLDNEKHSCVHWATVCGELECMDILVAAGADPSTPDIHGAYPIHYAAQMCGPNSEMGNDVRVGLAALRRLIQLGVDVSVRDQDGRPPLLWAASVETRPSKTYCSSGSSDAILALVNAGADVSATDKDGLTALHCAASRGHVDCLETLISLCGAEVDAVDSNGCSALFYAVTLGHADCTQLLLKYGAMANRQDHKGRTPAHCGAAKGQSETLKILAQHGANLYMRNLRGDLPLHEAVQSGRKDLVQWLLELQPSAVNSPNNNGRSALHVAAIANSVEMCKVLMDKGAEVNPVMRNNKGQLMTPLDASLQRGNRGCAKYLRLHGALPFCKMTDRHDIDRWLEHSFNINKLHQTEQLCDGEAPPPHHVLQLEEHMVETSRHVKTLETSVQTDSGYFESRDFLTGNAGLLTEANVAAITKQGTIVEGGRTLKQAIITNVYVRTSGATRTHQYRLERQLFNELQELKRHQIRSGRTHENVLVKRLVDRYRELVLGPGMRDFGGPYTFRNYEMYLYGAKSQSVLTQSVQISSTEPKIEDAKETPRRRFSKARNAAPKKSSALLPFWVPHDPSRVDTSKEDSSSARQKSSVRESLGEQAVRFKDWIKSRKSSKTGRRSAATRTASRISADATEELAREVQLRDGDSSETDSGHEGDGILPDERVKDALLEKVSRSLRKSVLPHDVVTMQLKPSPVVTTDDDVEAITRTVRMSEFLEAAQRDIVVNCVQLKPDNVSETGSSPDVVSNASDSPSSSGDSSDDGIIEFEIRHGREKNVFWLPTSKMRDNKKWQVTFIVAKAGSSKE</sequence>
<dbReference type="PROSITE" id="PS50175">
    <property type="entry name" value="ASP_PROT_RETROV"/>
    <property type="match status" value="1"/>
</dbReference>
<dbReference type="STRING" id="6945.B7QGZ7"/>
<dbReference type="Pfam" id="PF12796">
    <property type="entry name" value="Ank_2"/>
    <property type="match status" value="3"/>
</dbReference>
<feature type="domain" description="Peptidase A2" evidence="10">
    <location>
        <begin position="65"/>
        <end position="105"/>
    </location>
</feature>
<evidence type="ECO:0000313" key="11">
    <source>
        <dbReference type="EMBL" id="EEC18119.1"/>
    </source>
</evidence>
<feature type="repeat" description="ANK" evidence="8">
    <location>
        <begin position="270"/>
        <end position="302"/>
    </location>
</feature>
<dbReference type="GO" id="GO:0006887">
    <property type="term" value="P:exocytosis"/>
    <property type="evidence" value="ECO:0007669"/>
    <property type="project" value="UniProtKB-KW"/>
</dbReference>
<feature type="repeat" description="ANK" evidence="8">
    <location>
        <begin position="237"/>
        <end position="269"/>
    </location>
</feature>
<dbReference type="SUPFAM" id="SSF48403">
    <property type="entry name" value="Ankyrin repeat"/>
    <property type="match status" value="1"/>
</dbReference>
<dbReference type="PROSITE" id="PS50088">
    <property type="entry name" value="ANK_REPEAT"/>
    <property type="match status" value="6"/>
</dbReference>
<dbReference type="AlphaFoldDB" id="B7QGZ7"/>
<dbReference type="GO" id="GO:0004190">
    <property type="term" value="F:aspartic-type endopeptidase activity"/>
    <property type="evidence" value="ECO:0007669"/>
    <property type="project" value="InterPro"/>
</dbReference>
<feature type="repeat" description="ANK" evidence="8">
    <location>
        <begin position="48"/>
        <end position="80"/>
    </location>
</feature>
<evidence type="ECO:0000313" key="12">
    <source>
        <dbReference type="EnsemblMetazoa" id="ISCW015033-PA"/>
    </source>
</evidence>
<dbReference type="InterPro" id="IPR002110">
    <property type="entry name" value="Ankyrin_rpt"/>
</dbReference>
<reference evidence="11 13" key="1">
    <citation type="submission" date="2008-03" db="EMBL/GenBank/DDBJ databases">
        <title>Annotation of Ixodes scapularis.</title>
        <authorList>
            <consortium name="Ixodes scapularis Genome Project Consortium"/>
            <person name="Caler E."/>
            <person name="Hannick L.I."/>
            <person name="Bidwell S."/>
            <person name="Joardar V."/>
            <person name="Thiagarajan M."/>
            <person name="Amedeo P."/>
            <person name="Galinsky K.J."/>
            <person name="Schobel S."/>
            <person name="Inman J."/>
            <person name="Hostetler J."/>
            <person name="Miller J."/>
            <person name="Hammond M."/>
            <person name="Megy K."/>
            <person name="Lawson D."/>
            <person name="Kodira C."/>
            <person name="Sutton G."/>
            <person name="Meyer J."/>
            <person name="Hill C.A."/>
            <person name="Birren B."/>
            <person name="Nene V."/>
            <person name="Collins F."/>
            <person name="Alarcon-Chaidez F."/>
            <person name="Wikel S."/>
            <person name="Strausberg R."/>
        </authorList>
    </citation>
    <scope>NUCLEOTIDE SEQUENCE [LARGE SCALE GENOMIC DNA]</scope>
    <source>
        <strain evidence="13">Wikel</strain>
        <strain evidence="11">Wikel colony</strain>
    </source>
</reference>
<feature type="repeat" description="ANK" evidence="8">
    <location>
        <begin position="303"/>
        <end position="325"/>
    </location>
</feature>
<dbReference type="EMBL" id="ABJB010757599">
    <property type="status" value="NOT_ANNOTATED_CDS"/>
    <property type="molecule type" value="Genomic_DNA"/>
</dbReference>
<dbReference type="Pfam" id="PF00023">
    <property type="entry name" value="Ank"/>
    <property type="match status" value="1"/>
</dbReference>
<keyword evidence="5" id="KW-0638">Presynaptic neurotoxin</keyword>
<dbReference type="EMBL" id="ABJB010785384">
    <property type="status" value="NOT_ANNOTATED_CDS"/>
    <property type="molecule type" value="Genomic_DNA"/>
</dbReference>
<dbReference type="EMBL" id="ABJB010066057">
    <property type="status" value="NOT_ANNOTATED_CDS"/>
    <property type="molecule type" value="Genomic_DNA"/>
</dbReference>
<feature type="compositionally biased region" description="Basic and acidic residues" evidence="9">
    <location>
        <begin position="640"/>
        <end position="652"/>
    </location>
</feature>
<keyword evidence="11" id="KW-0560">Oxidoreductase</keyword>
<dbReference type="InParanoid" id="B7QGZ7"/>
<feature type="compositionally biased region" description="Basic and acidic residues" evidence="9">
    <location>
        <begin position="605"/>
        <end position="615"/>
    </location>
</feature>
<dbReference type="GO" id="GO:0005929">
    <property type="term" value="C:cilium"/>
    <property type="evidence" value="ECO:0000318"/>
    <property type="project" value="GO_Central"/>
</dbReference>
<dbReference type="InterPro" id="IPR050889">
    <property type="entry name" value="Dendritic_Spine_Reg/Scaffold"/>
</dbReference>
<dbReference type="SMART" id="SM00248">
    <property type="entry name" value="ANK"/>
    <property type="match status" value="11"/>
</dbReference>
<feature type="repeat" description="ANK" evidence="8">
    <location>
        <begin position="337"/>
        <end position="369"/>
    </location>
</feature>
<feature type="compositionally biased region" description="Low complexity" evidence="9">
    <location>
        <begin position="808"/>
        <end position="825"/>
    </location>
</feature>
<dbReference type="VEuPathDB" id="VectorBase:ISCI015033"/>
<dbReference type="Gene3D" id="1.25.40.20">
    <property type="entry name" value="Ankyrin repeat-containing domain"/>
    <property type="match status" value="3"/>
</dbReference>
<keyword evidence="3" id="KW-1052">Target cell membrane</keyword>
<dbReference type="InterPro" id="IPR001995">
    <property type="entry name" value="Peptidase_A2_cat"/>
</dbReference>
<keyword evidence="5" id="KW-0528">Neurotoxin</keyword>
<dbReference type="VEuPathDB" id="VectorBase:ISCP_022152"/>
<evidence type="ECO:0000256" key="4">
    <source>
        <dbReference type="ARBA" id="ARBA00022737"/>
    </source>
</evidence>
<keyword evidence="7" id="KW-0472">Membrane</keyword>
<evidence type="ECO:0000313" key="13">
    <source>
        <dbReference type="Proteomes" id="UP000001555"/>
    </source>
</evidence>
<dbReference type="EC" id="1.3.1.74" evidence="11"/>
<protein>
    <submittedName>
        <fullName evidence="11 12">Ankyrin repeat-containing protein</fullName>
        <ecNumber evidence="11">1.3.1.74</ecNumber>
    </submittedName>
</protein>
<name>B7QGZ7_IXOSC</name>
<keyword evidence="6 8" id="KW-0040">ANK repeat</keyword>
<gene>
    <name evidence="11" type="ORF">IscW_ISCW015033</name>
</gene>
<dbReference type="GO" id="GO:0006508">
    <property type="term" value="P:proteolysis"/>
    <property type="evidence" value="ECO:0007669"/>
    <property type="project" value="InterPro"/>
</dbReference>
<evidence type="ECO:0000256" key="5">
    <source>
        <dbReference type="ARBA" id="ARBA00023028"/>
    </source>
</evidence>
<evidence type="ECO:0000256" key="7">
    <source>
        <dbReference type="ARBA" id="ARBA00023298"/>
    </source>
</evidence>
<dbReference type="OrthoDB" id="10258888at2759"/>
<evidence type="ECO:0000256" key="8">
    <source>
        <dbReference type="PROSITE-ProRule" id="PRU00023"/>
    </source>
</evidence>
<dbReference type="PANTHER" id="PTHR24166:SF48">
    <property type="entry name" value="PROTEIN VAPYRIN"/>
    <property type="match status" value="1"/>
</dbReference>
<feature type="compositionally biased region" description="Low complexity" evidence="9">
    <location>
        <begin position="686"/>
        <end position="699"/>
    </location>
</feature>
<dbReference type="PaxDb" id="6945-B7QGZ7"/>
<dbReference type="EMBL" id="ABJB011081311">
    <property type="status" value="NOT_ANNOTATED_CDS"/>
    <property type="molecule type" value="Genomic_DNA"/>
</dbReference>
<dbReference type="GO" id="GO:1904108">
    <property type="term" value="P:protein localization to ciliary inversin compartment"/>
    <property type="evidence" value="ECO:0000318"/>
    <property type="project" value="GO_Central"/>
</dbReference>
<dbReference type="EMBL" id="ABJB010653849">
    <property type="status" value="NOT_ANNOTATED_CDS"/>
    <property type="molecule type" value="Genomic_DNA"/>
</dbReference>
<dbReference type="PANTHER" id="PTHR24166">
    <property type="entry name" value="ROLLING PEBBLES, ISOFORM B"/>
    <property type="match status" value="1"/>
</dbReference>
<comment type="subcellular location">
    <subcellularLocation>
        <location evidence="1">Target cell membrane</location>
    </subcellularLocation>
</comment>
<evidence type="ECO:0000256" key="1">
    <source>
        <dbReference type="ARBA" id="ARBA00004175"/>
    </source>
</evidence>
<keyword evidence="4" id="KW-0677">Repeat</keyword>
<dbReference type="GO" id="GO:0032440">
    <property type="term" value="F:2-alkenal reductase [NAD(P)H] activity"/>
    <property type="evidence" value="ECO:0007669"/>
    <property type="project" value="UniProtKB-EC"/>
</dbReference>
<feature type="repeat" description="ANK" evidence="8">
    <location>
        <begin position="203"/>
        <end position="236"/>
    </location>
</feature>
<dbReference type="EMBL" id="ABJB010858224">
    <property type="status" value="NOT_ANNOTATED_CDS"/>
    <property type="molecule type" value="Genomic_DNA"/>
</dbReference>
<evidence type="ECO:0000256" key="2">
    <source>
        <dbReference type="ARBA" id="ARBA00022483"/>
    </source>
</evidence>
<dbReference type="GO" id="GO:0044218">
    <property type="term" value="C:other organism cell membrane"/>
    <property type="evidence" value="ECO:0007669"/>
    <property type="project" value="UniProtKB-KW"/>
</dbReference>
<evidence type="ECO:0000256" key="3">
    <source>
        <dbReference type="ARBA" id="ARBA00022537"/>
    </source>
</evidence>
<dbReference type="InterPro" id="IPR036770">
    <property type="entry name" value="Ankyrin_rpt-contain_sf"/>
</dbReference>
<keyword evidence="5" id="KW-0800">Toxin</keyword>
<dbReference type="EMBL" id="DS935676">
    <property type="protein sequence ID" value="EEC18119.1"/>
    <property type="molecule type" value="Genomic_DNA"/>
</dbReference>
<evidence type="ECO:0000256" key="9">
    <source>
        <dbReference type="SAM" id="MobiDB-lite"/>
    </source>
</evidence>
<dbReference type="Proteomes" id="UP000001555">
    <property type="component" value="Unassembled WGS sequence"/>
</dbReference>
<accession>B7QGZ7</accession>
<feature type="region of interest" description="Disordered" evidence="9">
    <location>
        <begin position="801"/>
        <end position="830"/>
    </location>
</feature>
<keyword evidence="13" id="KW-1185">Reference proteome</keyword>
<feature type="region of interest" description="Disordered" evidence="9">
    <location>
        <begin position="601"/>
        <end position="731"/>
    </location>
</feature>
<dbReference type="PROSITE" id="PS50297">
    <property type="entry name" value="ANK_REP_REGION"/>
    <property type="match status" value="6"/>
</dbReference>
<dbReference type="EnsemblMetazoa" id="ISCW015033-RA">
    <property type="protein sequence ID" value="ISCW015033-PA"/>
    <property type="gene ID" value="ISCW015033"/>
</dbReference>
<dbReference type="HOGENOM" id="CLU_329371_0_0_1"/>
<reference evidence="12" key="2">
    <citation type="submission" date="2020-05" db="UniProtKB">
        <authorList>
            <consortium name="EnsemblMetazoa"/>
        </authorList>
    </citation>
    <scope>IDENTIFICATION</scope>
    <source>
        <strain evidence="12">wikel</strain>
    </source>
</reference>
<organism>
    <name type="scientific">Ixodes scapularis</name>
    <name type="common">Black-legged tick</name>
    <name type="synonym">Deer tick</name>
    <dbReference type="NCBI Taxonomy" id="6945"/>
    <lineage>
        <taxon>Eukaryota</taxon>
        <taxon>Metazoa</taxon>
        <taxon>Ecdysozoa</taxon>
        <taxon>Arthropoda</taxon>
        <taxon>Chelicerata</taxon>
        <taxon>Arachnida</taxon>
        <taxon>Acari</taxon>
        <taxon>Parasitiformes</taxon>
        <taxon>Ixodida</taxon>
        <taxon>Ixodoidea</taxon>
        <taxon>Ixodidae</taxon>
        <taxon>Ixodinae</taxon>
        <taxon>Ixodes</taxon>
    </lineage>
</organism>
<dbReference type="PRINTS" id="PR01415">
    <property type="entry name" value="ANKYRIN"/>
</dbReference>
<dbReference type="EMBL" id="ABJB010038208">
    <property type="status" value="NOT_ANNOTATED_CDS"/>
    <property type="molecule type" value="Genomic_DNA"/>
</dbReference>
<dbReference type="VEuPathDB" id="VectorBase:ISCW015033"/>
<keyword evidence="2" id="KW-0268">Exocytosis</keyword>
<evidence type="ECO:0000259" key="10">
    <source>
        <dbReference type="PROSITE" id="PS50175"/>
    </source>
</evidence>
<dbReference type="EMBL" id="ABJB010561571">
    <property type="status" value="NOT_ANNOTATED_CDS"/>
    <property type="molecule type" value="Genomic_DNA"/>
</dbReference>
<dbReference type="EMBL" id="ABJB010611329">
    <property type="status" value="NOT_ANNOTATED_CDS"/>
    <property type="molecule type" value="Genomic_DNA"/>
</dbReference>
<evidence type="ECO:0000256" key="6">
    <source>
        <dbReference type="ARBA" id="ARBA00023043"/>
    </source>
</evidence>
<dbReference type="GO" id="GO:0044231">
    <property type="term" value="C:host cell presynaptic membrane"/>
    <property type="evidence" value="ECO:0007669"/>
    <property type="project" value="UniProtKB-KW"/>
</dbReference>
<proteinExistence type="predicted"/>
<feature type="compositionally biased region" description="Basic and acidic residues" evidence="9">
    <location>
        <begin position="659"/>
        <end position="676"/>
    </location>
</feature>
<feature type="compositionally biased region" description="Basic and acidic residues" evidence="9">
    <location>
        <begin position="703"/>
        <end position="731"/>
    </location>
</feature>